<dbReference type="Gene3D" id="2.60.120.590">
    <property type="entry name" value="Alpha-ketoglutarate-dependent dioxygenase AlkB-like"/>
    <property type="match status" value="1"/>
</dbReference>
<reference evidence="3" key="1">
    <citation type="submission" date="2017-04" db="EMBL/GenBank/DDBJ databases">
        <authorList>
            <person name="Varghese N."/>
            <person name="Submissions S."/>
        </authorList>
    </citation>
    <scope>NUCLEOTIDE SEQUENCE [LARGE SCALE GENOMIC DNA]</scope>
    <source>
        <strain evidence="3">Dd16</strain>
    </source>
</reference>
<protein>
    <submittedName>
        <fullName evidence="2">Alkylated DNA repair dioxygenase AlkB</fullName>
    </submittedName>
</protein>
<dbReference type="STRING" id="941907.SAMN06295910_0111"/>
<dbReference type="GO" id="GO:0070988">
    <property type="term" value="P:demethylation"/>
    <property type="evidence" value="ECO:0007669"/>
    <property type="project" value="InterPro"/>
</dbReference>
<accession>A0A1X7FYH5</accession>
<dbReference type="PROSITE" id="PS51471">
    <property type="entry name" value="FE2OG_OXY"/>
    <property type="match status" value="1"/>
</dbReference>
<dbReference type="InterPro" id="IPR005123">
    <property type="entry name" value="Oxoglu/Fe-dep_dioxygenase_dom"/>
</dbReference>
<dbReference type="RefSeq" id="WP_085217030.1">
    <property type="nucleotide sequence ID" value="NZ_LT840185.1"/>
</dbReference>
<dbReference type="Pfam" id="PF13532">
    <property type="entry name" value="2OG-FeII_Oxy_2"/>
    <property type="match status" value="1"/>
</dbReference>
<dbReference type="InterPro" id="IPR027450">
    <property type="entry name" value="AlkB-like"/>
</dbReference>
<proteinExistence type="predicted"/>
<dbReference type="PANTHER" id="PTHR12463">
    <property type="entry name" value="OXYGENASE-RELATED"/>
    <property type="match status" value="1"/>
</dbReference>
<keyword evidence="2" id="KW-0223">Dioxygenase</keyword>
<evidence type="ECO:0000313" key="2">
    <source>
        <dbReference type="EMBL" id="SMF61077.1"/>
    </source>
</evidence>
<dbReference type="GO" id="GO:0051213">
    <property type="term" value="F:dioxygenase activity"/>
    <property type="evidence" value="ECO:0007669"/>
    <property type="project" value="UniProtKB-KW"/>
</dbReference>
<organism evidence="2 3">
    <name type="scientific">Allosphingosinicella indica</name>
    <dbReference type="NCBI Taxonomy" id="941907"/>
    <lineage>
        <taxon>Bacteria</taxon>
        <taxon>Pseudomonadati</taxon>
        <taxon>Pseudomonadota</taxon>
        <taxon>Alphaproteobacteria</taxon>
        <taxon>Sphingomonadales</taxon>
        <taxon>Sphingomonadaceae</taxon>
        <taxon>Allosphingosinicella</taxon>
    </lineage>
</organism>
<dbReference type="Proteomes" id="UP000192934">
    <property type="component" value="Chromosome I"/>
</dbReference>
<keyword evidence="2" id="KW-0560">Oxidoreductase</keyword>
<dbReference type="PANTHER" id="PTHR12463:SF1">
    <property type="entry name" value="2-OXOGLUTARATE AND FE-DEPENDENT OXYGENASE FAMILY PROTEIN"/>
    <property type="match status" value="1"/>
</dbReference>
<dbReference type="OrthoDB" id="278699at2"/>
<dbReference type="SUPFAM" id="SSF51197">
    <property type="entry name" value="Clavaminate synthase-like"/>
    <property type="match status" value="1"/>
</dbReference>
<keyword evidence="3" id="KW-1185">Reference proteome</keyword>
<dbReference type="GO" id="GO:0032451">
    <property type="term" value="F:demethylase activity"/>
    <property type="evidence" value="ECO:0007669"/>
    <property type="project" value="TreeGrafter"/>
</dbReference>
<dbReference type="EMBL" id="LT840185">
    <property type="protein sequence ID" value="SMF61077.1"/>
    <property type="molecule type" value="Genomic_DNA"/>
</dbReference>
<dbReference type="AlphaFoldDB" id="A0A1X7FYH5"/>
<gene>
    <name evidence="2" type="ORF">SAMN06295910_0111</name>
</gene>
<feature type="domain" description="Fe2OG dioxygenase" evidence="1">
    <location>
        <begin position="96"/>
        <end position="187"/>
    </location>
</feature>
<evidence type="ECO:0000313" key="3">
    <source>
        <dbReference type="Proteomes" id="UP000192934"/>
    </source>
</evidence>
<name>A0A1X7FYH5_9SPHN</name>
<sequence>MSAQQSDLFGSTFPNGFQLWEGLIQEGEEEALKREIDASGLAPFRFQQWLGKRLTASYGWHYDFERQRLAPANPLPDWLTALRIRIAARAKRDADALAQVLLTRYDPGAGIGWHRDRPDFDEIFGVSLGAEAALRFRRRSVRGFERATVPIPPRSLYCLSGPVRTEWEHSIAPIAACRWSITFRTLARSHPET</sequence>
<dbReference type="InterPro" id="IPR032857">
    <property type="entry name" value="ALKBH4"/>
</dbReference>
<evidence type="ECO:0000259" key="1">
    <source>
        <dbReference type="PROSITE" id="PS51471"/>
    </source>
</evidence>
<dbReference type="InterPro" id="IPR037151">
    <property type="entry name" value="AlkB-like_sf"/>
</dbReference>